<keyword evidence="3" id="KW-0808">Transferase</keyword>
<protein>
    <submittedName>
        <fullName evidence="9">Glycosyltransferase involved in cell wall bioproteinsis</fullName>
    </submittedName>
</protein>
<evidence type="ECO:0000313" key="9">
    <source>
        <dbReference type="EMBL" id="EEQ12392.1"/>
    </source>
</evidence>
<evidence type="ECO:0000256" key="5">
    <source>
        <dbReference type="ARBA" id="ARBA00022989"/>
    </source>
</evidence>
<dbReference type="Pfam" id="PF00535">
    <property type="entry name" value="Glycos_transf_2"/>
    <property type="match status" value="1"/>
</dbReference>
<keyword evidence="4 7" id="KW-0812">Transmembrane</keyword>
<dbReference type="EMBL" id="AALD02000001">
    <property type="protein sequence ID" value="EEQ12392.1"/>
    <property type="molecule type" value="Genomic_DNA"/>
</dbReference>
<dbReference type="Proteomes" id="UP000003027">
    <property type="component" value="Unassembled WGS sequence"/>
</dbReference>
<evidence type="ECO:0000259" key="8">
    <source>
        <dbReference type="Pfam" id="PF00535"/>
    </source>
</evidence>
<evidence type="ECO:0000256" key="2">
    <source>
        <dbReference type="ARBA" id="ARBA00022676"/>
    </source>
</evidence>
<organism evidence="9 10">
    <name type="scientific">Yersinia mollaretii (strain ATCC 43969 / DSM 18520 / CIP 103324 / CNY 7263 / WAIP 204)</name>
    <dbReference type="NCBI Taxonomy" id="349967"/>
    <lineage>
        <taxon>Bacteria</taxon>
        <taxon>Pseudomonadati</taxon>
        <taxon>Pseudomonadota</taxon>
        <taxon>Gammaproteobacteria</taxon>
        <taxon>Enterobacterales</taxon>
        <taxon>Yersiniaceae</taxon>
        <taxon>Yersinia</taxon>
    </lineage>
</organism>
<dbReference type="SUPFAM" id="SSF53448">
    <property type="entry name" value="Nucleotide-diphospho-sugar transferases"/>
    <property type="match status" value="1"/>
</dbReference>
<dbReference type="RefSeq" id="WP_004873383.1">
    <property type="nucleotide sequence ID" value="NZ_AALD02000001.1"/>
</dbReference>
<evidence type="ECO:0000256" key="7">
    <source>
        <dbReference type="SAM" id="Phobius"/>
    </source>
</evidence>
<keyword evidence="2" id="KW-0328">Glycosyltransferase</keyword>
<name>A0ABP2EIU5_YERMW</name>
<accession>A0ABP2EIU5</accession>
<dbReference type="GeneID" id="57918314"/>
<evidence type="ECO:0000256" key="3">
    <source>
        <dbReference type="ARBA" id="ARBA00022679"/>
    </source>
</evidence>
<dbReference type="CDD" id="cd04187">
    <property type="entry name" value="DPM1_like_bac"/>
    <property type="match status" value="1"/>
</dbReference>
<keyword evidence="6 7" id="KW-0472">Membrane</keyword>
<reference evidence="9" key="1">
    <citation type="submission" date="2008-12" db="EMBL/GenBank/DDBJ databases">
        <title>Annotation of the Yersinia mollaretii ATCC 43969 genome.</title>
        <authorList>
            <person name="Read T.D."/>
            <person name="Akmal A."/>
            <person name="Bishop-Lilly K."/>
            <person name="Chen P.E."/>
            <person name="Cook C."/>
            <person name="Kiley M.P."/>
            <person name="Lentz S."/>
            <person name="Mateczun A."/>
            <person name="Nagarajan N."/>
            <person name="Nolan N."/>
            <person name="Osborne B.I."/>
            <person name="Pop M."/>
            <person name="Sozhamannan S."/>
            <person name="Stewart A.C."/>
            <person name="Sulakvelidze A."/>
            <person name="Thomason B."/>
            <person name="Willner K."/>
            <person name="Zwick M.E."/>
        </authorList>
    </citation>
    <scope>NUCLEOTIDE SEQUENCE [LARGE SCALE GENOMIC DNA]</scope>
    <source>
        <strain evidence="9">ATCC 43969</strain>
    </source>
</reference>
<dbReference type="PANTHER" id="PTHR48090:SF1">
    <property type="entry name" value="PROPHAGE BACTOPRENOL GLUCOSYL TRANSFERASE HOMOLOG"/>
    <property type="match status" value="1"/>
</dbReference>
<dbReference type="InterPro" id="IPR001173">
    <property type="entry name" value="Glyco_trans_2-like"/>
</dbReference>
<dbReference type="PANTHER" id="PTHR48090">
    <property type="entry name" value="UNDECAPRENYL-PHOSPHATE 4-DEOXY-4-FORMAMIDO-L-ARABINOSE TRANSFERASE-RELATED"/>
    <property type="match status" value="1"/>
</dbReference>
<dbReference type="InterPro" id="IPR029044">
    <property type="entry name" value="Nucleotide-diphossugar_trans"/>
</dbReference>
<comment type="caution">
    <text evidence="9">The sequence shown here is derived from an EMBL/GenBank/DDBJ whole genome shotgun (WGS) entry which is preliminary data.</text>
</comment>
<comment type="subcellular location">
    <subcellularLocation>
        <location evidence="1">Membrane</location>
        <topology evidence="1">Multi-pass membrane protein</topology>
    </subcellularLocation>
</comment>
<dbReference type="Gene3D" id="3.90.550.10">
    <property type="entry name" value="Spore Coat Polysaccharide Biosynthesis Protein SpsA, Chain A"/>
    <property type="match status" value="1"/>
</dbReference>
<feature type="transmembrane region" description="Helical" evidence="7">
    <location>
        <begin position="273"/>
        <end position="298"/>
    </location>
</feature>
<keyword evidence="5 7" id="KW-1133">Transmembrane helix</keyword>
<evidence type="ECO:0000256" key="6">
    <source>
        <dbReference type="ARBA" id="ARBA00023136"/>
    </source>
</evidence>
<dbReference type="InterPro" id="IPR050256">
    <property type="entry name" value="Glycosyltransferase_2"/>
</dbReference>
<gene>
    <name evidence="9" type="ORF">ymoll0001_10620</name>
</gene>
<feature type="transmembrane region" description="Helical" evidence="7">
    <location>
        <begin position="238"/>
        <end position="261"/>
    </location>
</feature>
<proteinExistence type="predicted"/>
<evidence type="ECO:0000256" key="4">
    <source>
        <dbReference type="ARBA" id="ARBA00022692"/>
    </source>
</evidence>
<keyword evidence="10" id="KW-1185">Reference proteome</keyword>
<evidence type="ECO:0000256" key="1">
    <source>
        <dbReference type="ARBA" id="ARBA00004141"/>
    </source>
</evidence>
<feature type="domain" description="Glycosyltransferase 2-like" evidence="8">
    <location>
        <begin position="15"/>
        <end position="178"/>
    </location>
</feature>
<evidence type="ECO:0000313" key="10">
    <source>
        <dbReference type="Proteomes" id="UP000003027"/>
    </source>
</evidence>
<sequence>MNPTHLTSHYTPQISLIVPVYKEEANIRPFLQRTEAVFLKMSVTYEIIFALDPSPDKTEEIILEEINRNSNIKLMVFSRRFGQPAATMAGILSCIGETCVVIDVDLQDQPELIEQMFAKLQEGYEVVCAKRRSRKGETLIKRIIAHLGYGLINKLSDVEIPRNTGDFRIMTRRVIEELRRLNECHGFLRGLVAYVGFRQAFIEYDRDERYAGKGNYNRFTGSFKIGLNGLISFSSKPLFVMSISGFILAGLSFLIGAWYVFQKMIGIDITPGLPTTVLIISFFAGVQLLGLGLIGEYVGRIYDEVKRRPMYILDRQINMEKLK</sequence>